<keyword evidence="2" id="KW-1185">Reference proteome</keyword>
<dbReference type="RefSeq" id="WP_066809264.1">
    <property type="nucleotide sequence ID" value="NZ_CP012661.1"/>
</dbReference>
<dbReference type="KEGG" id="daa:AKL17_0445"/>
<dbReference type="AlphaFoldDB" id="A0A159YYW4"/>
<name>A0A159YYW4_9RHOB</name>
<gene>
    <name evidence="1" type="ORF">AKL17_0445</name>
</gene>
<accession>A0A159YYW4</accession>
<sequence>MTETIKFSMSLPQGVWNGLQMIANDNEQTVNDCIREILTRAVKAAGHLPPDEEKNMEIYRRLSRQVADAAEAIMAELGTCPPDITPRAVARCQDDADWFGEYQAYINGDPFARGNPRKHNINPNFGYVVKQRLGASNCKTDKGRDQVLKVTGQPLVITSYTALEVK</sequence>
<organism evidence="1 2">
    <name type="scientific">Frigidibacter mobilis</name>
    <dbReference type="NCBI Taxonomy" id="1335048"/>
    <lineage>
        <taxon>Bacteria</taxon>
        <taxon>Pseudomonadati</taxon>
        <taxon>Pseudomonadota</taxon>
        <taxon>Alphaproteobacteria</taxon>
        <taxon>Rhodobacterales</taxon>
        <taxon>Paracoccaceae</taxon>
        <taxon>Frigidibacter</taxon>
    </lineage>
</organism>
<dbReference type="EMBL" id="CP012661">
    <property type="protein sequence ID" value="AMY67706.1"/>
    <property type="molecule type" value="Genomic_DNA"/>
</dbReference>
<protein>
    <submittedName>
        <fullName evidence="1">Uncharacterized protein</fullName>
    </submittedName>
</protein>
<proteinExistence type="predicted"/>
<evidence type="ECO:0000313" key="1">
    <source>
        <dbReference type="EMBL" id="AMY67706.1"/>
    </source>
</evidence>
<reference evidence="1 2" key="1">
    <citation type="submission" date="2015-09" db="EMBL/GenBank/DDBJ databases">
        <title>Complete genome sequence of Defluviimonas alba cai42t isolated from an oilfield in Xinjiang.</title>
        <authorList>
            <person name="Geng S."/>
            <person name="Pan X."/>
            <person name="Wu X."/>
        </authorList>
    </citation>
    <scope>NUCLEOTIDE SEQUENCE [LARGE SCALE GENOMIC DNA]</scope>
    <source>
        <strain evidence="2">cai42</strain>
    </source>
</reference>
<evidence type="ECO:0000313" key="2">
    <source>
        <dbReference type="Proteomes" id="UP000076128"/>
    </source>
</evidence>
<dbReference type="Proteomes" id="UP000076128">
    <property type="component" value="Chromosome"/>
</dbReference>